<evidence type="ECO:0000259" key="5">
    <source>
        <dbReference type="Pfam" id="PF14490"/>
    </source>
</evidence>
<keyword evidence="1 3" id="KW-0547">Nucleotide-binding</keyword>
<keyword evidence="3" id="KW-0378">Hydrolase</keyword>
<feature type="binding site" evidence="3">
    <location>
        <begin position="345"/>
        <end position="349"/>
    </location>
    <ligand>
        <name>ATP</name>
        <dbReference type="ChEBI" id="CHEBI:30616"/>
    </ligand>
</feature>
<evidence type="ECO:0000313" key="8">
    <source>
        <dbReference type="EMBL" id="TCU63668.1"/>
    </source>
</evidence>
<comment type="function">
    <text evidence="3">DNA-dependent ATPase and ATP-dependent 5'-3' DNA helicase. Has no activity on blunt DNA or DNA with 3'-overhangs, requires at least 10 bases of 5'-ssDNA for helicase activity.</text>
</comment>
<dbReference type="InterPro" id="IPR055446">
    <property type="entry name" value="RecD2_N_OB"/>
</dbReference>
<keyword evidence="3" id="KW-0238">DNA-binding</keyword>
<name>A0A4R3TPE8_9FIRM</name>
<dbReference type="InterPro" id="IPR027785">
    <property type="entry name" value="UvrD-like_helicase_C"/>
</dbReference>
<dbReference type="GO" id="GO:0006310">
    <property type="term" value="P:DNA recombination"/>
    <property type="evidence" value="ECO:0007669"/>
    <property type="project" value="InterPro"/>
</dbReference>
<accession>A0A4R3TPE8</accession>
<dbReference type="EC" id="5.6.2.3" evidence="3"/>
<dbReference type="PANTHER" id="PTHR43788">
    <property type="entry name" value="DNA2/NAM7 HELICASE FAMILY MEMBER"/>
    <property type="match status" value="1"/>
</dbReference>
<feature type="domain" description="UvrD-like helicase C-terminal" evidence="4">
    <location>
        <begin position="643"/>
        <end position="691"/>
    </location>
</feature>
<dbReference type="Pfam" id="PF14490">
    <property type="entry name" value="HHH_RecD2"/>
    <property type="match status" value="1"/>
</dbReference>
<comment type="caution">
    <text evidence="8">The sequence shown here is derived from an EMBL/GenBank/DDBJ whole genome shotgun (WGS) entry which is preliminary data.</text>
</comment>
<keyword evidence="3" id="KW-0413">Isomerase</keyword>
<comment type="similarity">
    <text evidence="3">Belongs to the RecD family. RecD2 subfamily.</text>
</comment>
<dbReference type="InterPro" id="IPR029493">
    <property type="entry name" value="RecD2-like_HHH"/>
</dbReference>
<dbReference type="Gene3D" id="3.40.50.300">
    <property type="entry name" value="P-loop containing nucleotide triphosphate hydrolases"/>
    <property type="match status" value="2"/>
</dbReference>
<comment type="catalytic activity">
    <reaction evidence="3">
        <text>ATP + H2O = ADP + phosphate + H(+)</text>
        <dbReference type="Rhea" id="RHEA:13065"/>
        <dbReference type="ChEBI" id="CHEBI:15377"/>
        <dbReference type="ChEBI" id="CHEBI:15378"/>
        <dbReference type="ChEBI" id="CHEBI:30616"/>
        <dbReference type="ChEBI" id="CHEBI:43474"/>
        <dbReference type="ChEBI" id="CHEBI:456216"/>
        <dbReference type="EC" id="5.6.2.3"/>
    </reaction>
</comment>
<dbReference type="InterPro" id="IPR041451">
    <property type="entry name" value="RecD2_SH13"/>
</dbReference>
<dbReference type="PANTHER" id="PTHR43788:SF6">
    <property type="entry name" value="DNA HELICASE B"/>
    <property type="match status" value="1"/>
</dbReference>
<keyword evidence="2 3" id="KW-0067">ATP-binding</keyword>
<keyword evidence="9" id="KW-1185">Reference proteome</keyword>
<evidence type="ECO:0000256" key="2">
    <source>
        <dbReference type="ARBA" id="ARBA00022840"/>
    </source>
</evidence>
<gene>
    <name evidence="3" type="primary">recD2</name>
    <name evidence="8" type="ORF">EDD61_101323</name>
</gene>
<dbReference type="GO" id="GO:0009338">
    <property type="term" value="C:exodeoxyribonuclease V complex"/>
    <property type="evidence" value="ECO:0007669"/>
    <property type="project" value="TreeGrafter"/>
</dbReference>
<dbReference type="GO" id="GO:0016887">
    <property type="term" value="F:ATP hydrolysis activity"/>
    <property type="evidence" value="ECO:0007669"/>
    <property type="project" value="RHEA"/>
</dbReference>
<proteinExistence type="inferred from homology"/>
<reference evidence="8 9" key="1">
    <citation type="submission" date="2019-03" db="EMBL/GenBank/DDBJ databases">
        <title>Genomic Encyclopedia of Type Strains, Phase IV (KMG-IV): sequencing the most valuable type-strain genomes for metagenomic binning, comparative biology and taxonomic classification.</title>
        <authorList>
            <person name="Goeker M."/>
        </authorList>
    </citation>
    <scope>NUCLEOTIDE SEQUENCE [LARGE SCALE GENOMIC DNA]</scope>
    <source>
        <strain evidence="8 9">DSM 29481</strain>
    </source>
</reference>
<protein>
    <recommendedName>
        <fullName evidence="3">ATP-dependent RecD2 DNA helicase</fullName>
        <ecNumber evidence="3">5.6.2.3</ecNumber>
    </recommendedName>
    <alternativeName>
        <fullName evidence="3">DNA 5'-3' helicase subunit RecD2</fullName>
    </alternativeName>
</protein>
<dbReference type="Pfam" id="PF13245">
    <property type="entry name" value="AAA_19"/>
    <property type="match status" value="1"/>
</dbReference>
<sequence>MEEELILEAKLLHTIFYNEANGYAVGKFITYDANEEDFIATGFFRELQEEVIYRLHGSYVDHPRYGMQFQVKAYEKVMPQDDESLIRFFASSLFPGIGKQSAKLLVETLGPNVIERIKEDEQVLLQIPSFTPKKRQVILDGIHEHDDVDDTTFFFTRFGISVRNIMKFEAKYGQEAVALIKENPYRLIEEIDGIGFKTADKLAQELSFGLNHPYRIKAAILSMILEMCMASGDTFVTTEDLTKRVEKEFKDVDLSSYLDELAKEFLIHREEERIYHHTQYDSETGIAAFLAMFPFEEQEPTLKEELMQDMEELEQTLHIQYEERQKESILTFFAHSFSILTGGPGTGKTTIVQGVLTLYKQHYPNDVIAVCAPTGRAAKRLSELCGCNATTIHSLLRWDLESNTFLVNEKEPLQCDLLIIDEFSMVDQWLFYNLLKASKLVKKILIIGDENQLPSVGCGSVLKDLIACEQFAVTRLHKIFRQSEGSDVIALAHEIREEHITVLDHAKDIAFFDAQNYEVRDLVVRIVANALEKGYEPKDIQVLAPKYGGVAGIDALNNALQKMMNPSTAHKRELKVGYRIFRVGDKVLQLKNQPEDEVYNGDIGEIVDIAYASESVGQKHQLLVDFDGIMVEYSNEQLYNITHAFCISIHKAQGSEYPIVILPIVSEYAYMMSKRLLYTAVTRAKKSLVLLGERDMLHKAVTRKERHQRNSTLEMRIRKLFHA</sequence>
<feature type="domain" description="ATP-dependent RecD2 DNA helicase OB-fold" evidence="7">
    <location>
        <begin position="7"/>
        <end position="79"/>
    </location>
</feature>
<evidence type="ECO:0000256" key="3">
    <source>
        <dbReference type="HAMAP-Rule" id="MF_01488"/>
    </source>
</evidence>
<dbReference type="InterPro" id="IPR027417">
    <property type="entry name" value="P-loop_NTPase"/>
</dbReference>
<evidence type="ECO:0000313" key="9">
    <source>
        <dbReference type="Proteomes" id="UP000295773"/>
    </source>
</evidence>
<organism evidence="8 9">
    <name type="scientific">Longicatena caecimuris</name>
    <dbReference type="NCBI Taxonomy" id="1796635"/>
    <lineage>
        <taxon>Bacteria</taxon>
        <taxon>Bacillati</taxon>
        <taxon>Bacillota</taxon>
        <taxon>Erysipelotrichia</taxon>
        <taxon>Erysipelotrichales</taxon>
        <taxon>Erysipelotrichaceae</taxon>
        <taxon>Longicatena</taxon>
    </lineage>
</organism>
<dbReference type="Pfam" id="PF23139">
    <property type="entry name" value="OB_YrrC"/>
    <property type="match status" value="1"/>
</dbReference>
<dbReference type="GO" id="GO:0043139">
    <property type="term" value="F:5'-3' DNA helicase activity"/>
    <property type="evidence" value="ECO:0007669"/>
    <property type="project" value="UniProtKB-UniRule"/>
</dbReference>
<dbReference type="GO" id="GO:0005524">
    <property type="term" value="F:ATP binding"/>
    <property type="evidence" value="ECO:0007669"/>
    <property type="project" value="UniProtKB-UniRule"/>
</dbReference>
<dbReference type="GO" id="GO:0003677">
    <property type="term" value="F:DNA binding"/>
    <property type="evidence" value="ECO:0007669"/>
    <property type="project" value="UniProtKB-UniRule"/>
</dbReference>
<dbReference type="InterPro" id="IPR050534">
    <property type="entry name" value="Coronavir_polyprotein_1ab"/>
</dbReference>
<dbReference type="HAMAP" id="MF_01488">
    <property type="entry name" value="RecD2"/>
    <property type="match status" value="1"/>
</dbReference>
<keyword evidence="3" id="KW-0347">Helicase</keyword>
<evidence type="ECO:0000259" key="7">
    <source>
        <dbReference type="Pfam" id="PF23139"/>
    </source>
</evidence>
<dbReference type="Gene3D" id="2.30.30.940">
    <property type="match status" value="1"/>
</dbReference>
<dbReference type="Pfam" id="PF18335">
    <property type="entry name" value="SH3_13"/>
    <property type="match status" value="1"/>
</dbReference>
<dbReference type="InterPro" id="IPR006345">
    <property type="entry name" value="RecD2"/>
</dbReference>
<evidence type="ECO:0000256" key="1">
    <source>
        <dbReference type="ARBA" id="ARBA00022741"/>
    </source>
</evidence>
<dbReference type="CDD" id="cd18809">
    <property type="entry name" value="SF1_C_RecD"/>
    <property type="match status" value="1"/>
</dbReference>
<feature type="domain" description="ATP-dependent RecD2 DNA helicase-like helix-hairpin-helix" evidence="5">
    <location>
        <begin position="145"/>
        <end position="235"/>
    </location>
</feature>
<feature type="domain" description="ATP-dependent RecD2 DNA helicase SH3" evidence="6">
    <location>
        <begin position="556"/>
        <end position="626"/>
    </location>
</feature>
<dbReference type="SUPFAM" id="SSF52540">
    <property type="entry name" value="P-loop containing nucleoside triphosphate hydrolases"/>
    <property type="match status" value="1"/>
</dbReference>
<evidence type="ECO:0000259" key="4">
    <source>
        <dbReference type="Pfam" id="PF13538"/>
    </source>
</evidence>
<dbReference type="NCBIfam" id="TIGR01448">
    <property type="entry name" value="recD_rel"/>
    <property type="match status" value="1"/>
</dbReference>
<dbReference type="Proteomes" id="UP000295773">
    <property type="component" value="Unassembled WGS sequence"/>
</dbReference>
<dbReference type="EMBL" id="SMBP01000001">
    <property type="protein sequence ID" value="TCU63668.1"/>
    <property type="molecule type" value="Genomic_DNA"/>
</dbReference>
<dbReference type="GO" id="GO:0017116">
    <property type="term" value="F:single-stranded DNA helicase activity"/>
    <property type="evidence" value="ECO:0007669"/>
    <property type="project" value="TreeGrafter"/>
</dbReference>
<dbReference type="CDD" id="cd17933">
    <property type="entry name" value="DEXSc_RecD-like"/>
    <property type="match status" value="1"/>
</dbReference>
<dbReference type="Gene3D" id="1.10.10.2220">
    <property type="match status" value="1"/>
</dbReference>
<dbReference type="RefSeq" id="WP_132223476.1">
    <property type="nucleotide sequence ID" value="NZ_JANKBG010000001.1"/>
</dbReference>
<evidence type="ECO:0000259" key="6">
    <source>
        <dbReference type="Pfam" id="PF18335"/>
    </source>
</evidence>
<dbReference type="AlphaFoldDB" id="A0A4R3TPE8"/>
<dbReference type="Pfam" id="PF13538">
    <property type="entry name" value="UvrD_C_2"/>
    <property type="match status" value="1"/>
</dbReference>